<sequence>MGAQTSLAAADRQGSPGLGDRSDDSVYYSADSRAASGQDVTDGAVDGVATNNERQNIGENGGGEEHPVGDESHPTRALQAHQVQQVQQVQQAQHRPDDEAAWFAMVAEEFDPLQIRLGDERNKREADLYDGDFDVVIPPFILRDDSSKPPHLRPRDAGDATPHFRSARRRLPEIRRDPRPLRYPEIRDQLRLRRAAHHPSAPPLPEHGQV</sequence>
<dbReference type="HOGENOM" id="CLU_1310884_0_0_1"/>
<evidence type="ECO:0000313" key="2">
    <source>
        <dbReference type="EMBL" id="EKD01237.1"/>
    </source>
</evidence>
<name>K1VP59_TRIAC</name>
<feature type="region of interest" description="Disordered" evidence="1">
    <location>
        <begin position="143"/>
        <end position="210"/>
    </location>
</feature>
<feature type="compositionally biased region" description="Basic and acidic residues" evidence="1">
    <location>
        <begin position="63"/>
        <end position="74"/>
    </location>
</feature>
<proteinExistence type="predicted"/>
<feature type="compositionally biased region" description="Pro residues" evidence="1">
    <location>
        <begin position="200"/>
        <end position="210"/>
    </location>
</feature>
<accession>K1VP59</accession>
<reference evidence="2 3" key="1">
    <citation type="journal article" date="2012" name="Eukaryot. Cell">
        <title>Genome sequence of the Trichosporon asahii environmental strain CBS 8904.</title>
        <authorList>
            <person name="Yang R.Y."/>
            <person name="Li H.T."/>
            <person name="Zhu H."/>
            <person name="Zhou G.P."/>
            <person name="Wang M."/>
            <person name="Wang L."/>
        </authorList>
    </citation>
    <scope>NUCLEOTIDE SEQUENCE [LARGE SCALE GENOMIC DNA]</scope>
    <source>
        <strain evidence="2 3">CBS 8904</strain>
    </source>
</reference>
<dbReference type="Proteomes" id="UP000006757">
    <property type="component" value="Unassembled WGS sequence"/>
</dbReference>
<comment type="caution">
    <text evidence="2">The sequence shown here is derived from an EMBL/GenBank/DDBJ whole genome shotgun (WGS) entry which is preliminary data.</text>
</comment>
<evidence type="ECO:0000256" key="1">
    <source>
        <dbReference type="SAM" id="MobiDB-lite"/>
    </source>
</evidence>
<dbReference type="InParanoid" id="K1VP59"/>
<feature type="compositionally biased region" description="Basic and acidic residues" evidence="1">
    <location>
        <begin position="170"/>
        <end position="191"/>
    </location>
</feature>
<dbReference type="AlphaFoldDB" id="K1VP59"/>
<feature type="compositionally biased region" description="Polar residues" evidence="1">
    <location>
        <begin position="49"/>
        <end position="58"/>
    </location>
</feature>
<dbReference type="EMBL" id="AMBO01000323">
    <property type="protein sequence ID" value="EKD01237.1"/>
    <property type="molecule type" value="Genomic_DNA"/>
</dbReference>
<evidence type="ECO:0000313" key="3">
    <source>
        <dbReference type="Proteomes" id="UP000006757"/>
    </source>
</evidence>
<gene>
    <name evidence="2" type="ORF">A1Q2_04462</name>
</gene>
<feature type="compositionally biased region" description="Basic and acidic residues" evidence="1">
    <location>
        <begin position="143"/>
        <end position="158"/>
    </location>
</feature>
<organism evidence="2 3">
    <name type="scientific">Trichosporon asahii var. asahii (strain CBS 8904)</name>
    <name type="common">Yeast</name>
    <dbReference type="NCBI Taxonomy" id="1220162"/>
    <lineage>
        <taxon>Eukaryota</taxon>
        <taxon>Fungi</taxon>
        <taxon>Dikarya</taxon>
        <taxon>Basidiomycota</taxon>
        <taxon>Agaricomycotina</taxon>
        <taxon>Tremellomycetes</taxon>
        <taxon>Trichosporonales</taxon>
        <taxon>Trichosporonaceae</taxon>
        <taxon>Trichosporon</taxon>
    </lineage>
</organism>
<feature type="region of interest" description="Disordered" evidence="1">
    <location>
        <begin position="1"/>
        <end position="80"/>
    </location>
</feature>
<keyword evidence="3" id="KW-1185">Reference proteome</keyword>
<protein>
    <submittedName>
        <fullName evidence="2">Uncharacterized protein</fullName>
    </submittedName>
</protein>